<comment type="caution">
    <text evidence="1">The sequence shown here is derived from an EMBL/GenBank/DDBJ whole genome shotgun (WGS) entry which is preliminary data.</text>
</comment>
<dbReference type="Proteomes" id="UP000821865">
    <property type="component" value="Chromosome 1"/>
</dbReference>
<reference evidence="1" key="1">
    <citation type="submission" date="2020-05" db="EMBL/GenBank/DDBJ databases">
        <title>Large-scale comparative analyses of tick genomes elucidate their genetic diversity and vector capacities.</title>
        <authorList>
            <person name="Jia N."/>
            <person name="Wang J."/>
            <person name="Shi W."/>
            <person name="Du L."/>
            <person name="Sun Y."/>
            <person name="Zhan W."/>
            <person name="Jiang J."/>
            <person name="Wang Q."/>
            <person name="Zhang B."/>
            <person name="Ji P."/>
            <person name="Sakyi L.B."/>
            <person name="Cui X."/>
            <person name="Yuan T."/>
            <person name="Jiang B."/>
            <person name="Yang W."/>
            <person name="Lam T.T.-Y."/>
            <person name="Chang Q."/>
            <person name="Ding S."/>
            <person name="Wang X."/>
            <person name="Zhu J."/>
            <person name="Ruan X."/>
            <person name="Zhao L."/>
            <person name="Wei J."/>
            <person name="Que T."/>
            <person name="Du C."/>
            <person name="Cheng J."/>
            <person name="Dai P."/>
            <person name="Han X."/>
            <person name="Huang E."/>
            <person name="Gao Y."/>
            <person name="Liu J."/>
            <person name="Shao H."/>
            <person name="Ye R."/>
            <person name="Li L."/>
            <person name="Wei W."/>
            <person name="Wang X."/>
            <person name="Wang C."/>
            <person name="Yang T."/>
            <person name="Huo Q."/>
            <person name="Li W."/>
            <person name="Guo W."/>
            <person name="Chen H."/>
            <person name="Zhou L."/>
            <person name="Ni X."/>
            <person name="Tian J."/>
            <person name="Zhou Y."/>
            <person name="Sheng Y."/>
            <person name="Liu T."/>
            <person name="Pan Y."/>
            <person name="Xia L."/>
            <person name="Li J."/>
            <person name="Zhao F."/>
            <person name="Cao W."/>
        </authorList>
    </citation>
    <scope>NUCLEOTIDE SEQUENCE</scope>
    <source>
        <strain evidence="1">Dsil-2018</strain>
    </source>
</reference>
<accession>A0ACB8DY62</accession>
<evidence type="ECO:0000313" key="1">
    <source>
        <dbReference type="EMBL" id="KAH7979034.1"/>
    </source>
</evidence>
<dbReference type="EMBL" id="CM023470">
    <property type="protein sequence ID" value="KAH7979034.1"/>
    <property type="molecule type" value="Genomic_DNA"/>
</dbReference>
<organism evidence="1 2">
    <name type="scientific">Dermacentor silvarum</name>
    <name type="common">Tick</name>
    <dbReference type="NCBI Taxonomy" id="543639"/>
    <lineage>
        <taxon>Eukaryota</taxon>
        <taxon>Metazoa</taxon>
        <taxon>Ecdysozoa</taxon>
        <taxon>Arthropoda</taxon>
        <taxon>Chelicerata</taxon>
        <taxon>Arachnida</taxon>
        <taxon>Acari</taxon>
        <taxon>Parasitiformes</taxon>
        <taxon>Ixodida</taxon>
        <taxon>Ixodoidea</taxon>
        <taxon>Ixodidae</taxon>
        <taxon>Rhipicephalinae</taxon>
        <taxon>Dermacentor</taxon>
    </lineage>
</organism>
<gene>
    <name evidence="1" type="ORF">HPB49_007884</name>
</gene>
<sequence>MMPTDLTRRRRPNESVSNMGPRNGRLREPGAHLVGNYSNEWPSVNQLFSNLRCVGSILGHRRVDLDKPCSASSDEGCFHIAQLFLSNNLLWVIIIELREGRLALGCLRGRVAPLACNMQRSASFILVHWPLMQHRSIEFVELRESRRRPKDFRDGLELSGNLRHVMLFYHLQYYPPRAVDGRAPFCSDHARHAGDRERVLLERGCEHAVRSARQVRRHVHACLPRELYRRARGSGVDAMMCRAQLQRQIHVDELFATIDRCSVLAGLVPCTEVVEEPVVNR</sequence>
<evidence type="ECO:0000313" key="2">
    <source>
        <dbReference type="Proteomes" id="UP000821865"/>
    </source>
</evidence>
<protein>
    <submittedName>
        <fullName evidence="1">Uncharacterized protein</fullName>
    </submittedName>
</protein>
<keyword evidence="2" id="KW-1185">Reference proteome</keyword>
<name>A0ACB8DY62_DERSI</name>
<proteinExistence type="predicted"/>